<protein>
    <submittedName>
        <fullName evidence="1">Uncharacterized protein</fullName>
    </submittedName>
</protein>
<organism evidence="1 2">
    <name type="scientific">Diploptera punctata</name>
    <name type="common">Pacific beetle cockroach</name>
    <dbReference type="NCBI Taxonomy" id="6984"/>
    <lineage>
        <taxon>Eukaryota</taxon>
        <taxon>Metazoa</taxon>
        <taxon>Ecdysozoa</taxon>
        <taxon>Arthropoda</taxon>
        <taxon>Hexapoda</taxon>
        <taxon>Insecta</taxon>
        <taxon>Pterygota</taxon>
        <taxon>Neoptera</taxon>
        <taxon>Polyneoptera</taxon>
        <taxon>Dictyoptera</taxon>
        <taxon>Blattodea</taxon>
        <taxon>Blaberoidea</taxon>
        <taxon>Blaberidae</taxon>
        <taxon>Diplopterinae</taxon>
        <taxon>Diploptera</taxon>
    </lineage>
</organism>
<evidence type="ECO:0000313" key="2">
    <source>
        <dbReference type="Proteomes" id="UP001233999"/>
    </source>
</evidence>
<dbReference type="AlphaFoldDB" id="A0AAD8AHI6"/>
<feature type="non-terminal residue" evidence="1">
    <location>
        <position position="1"/>
    </location>
</feature>
<gene>
    <name evidence="1" type="ORF">L9F63_026576</name>
</gene>
<proteinExistence type="predicted"/>
<reference evidence="1" key="1">
    <citation type="journal article" date="2023" name="IScience">
        <title>Live-bearing cockroach genome reveals convergent evolutionary mechanisms linked to viviparity in insects and beyond.</title>
        <authorList>
            <person name="Fouks B."/>
            <person name="Harrison M.C."/>
            <person name="Mikhailova A.A."/>
            <person name="Marchal E."/>
            <person name="English S."/>
            <person name="Carruthers M."/>
            <person name="Jennings E.C."/>
            <person name="Chiamaka E.L."/>
            <person name="Frigard R.A."/>
            <person name="Pippel M."/>
            <person name="Attardo G.M."/>
            <person name="Benoit J.B."/>
            <person name="Bornberg-Bauer E."/>
            <person name="Tobe S.S."/>
        </authorList>
    </citation>
    <scope>NUCLEOTIDE SEQUENCE</scope>
    <source>
        <strain evidence="1">Stay&amp;Tobe</strain>
    </source>
</reference>
<feature type="non-terminal residue" evidence="1">
    <location>
        <position position="62"/>
    </location>
</feature>
<comment type="caution">
    <text evidence="1">The sequence shown here is derived from an EMBL/GenBank/DDBJ whole genome shotgun (WGS) entry which is preliminary data.</text>
</comment>
<dbReference type="EMBL" id="JASPKZ010000914">
    <property type="protein sequence ID" value="KAJ9598890.1"/>
    <property type="molecule type" value="Genomic_DNA"/>
</dbReference>
<dbReference type="Proteomes" id="UP001233999">
    <property type="component" value="Unassembled WGS sequence"/>
</dbReference>
<sequence>GHTMNFLINCVSIISQGFCHHVSNSVVPNVSQWRIINLIHREFSQFDVSVSVNDCRISFVSQ</sequence>
<accession>A0AAD8AHI6</accession>
<reference evidence="1" key="2">
    <citation type="submission" date="2023-05" db="EMBL/GenBank/DDBJ databases">
        <authorList>
            <person name="Fouks B."/>
        </authorList>
    </citation>
    <scope>NUCLEOTIDE SEQUENCE</scope>
    <source>
        <strain evidence="1">Stay&amp;Tobe</strain>
        <tissue evidence="1">Testes</tissue>
    </source>
</reference>
<keyword evidence="2" id="KW-1185">Reference proteome</keyword>
<evidence type="ECO:0000313" key="1">
    <source>
        <dbReference type="EMBL" id="KAJ9598890.1"/>
    </source>
</evidence>
<name>A0AAD8AHI6_DIPPU</name>